<dbReference type="SUPFAM" id="SSF102462">
    <property type="entry name" value="Peptidyl-tRNA hydrolase II"/>
    <property type="match status" value="1"/>
</dbReference>
<comment type="caution">
    <text evidence="4">The sequence shown here is derived from an EMBL/GenBank/DDBJ whole genome shotgun (WGS) entry which is preliminary data.</text>
</comment>
<dbReference type="EC" id="3.1.1.29" evidence="1"/>
<evidence type="ECO:0000313" key="4">
    <source>
        <dbReference type="EMBL" id="NJJ03195.1"/>
    </source>
</evidence>
<evidence type="ECO:0000256" key="3">
    <source>
        <dbReference type="ARBA" id="ARBA00048707"/>
    </source>
</evidence>
<sequence>MNAETTEITSAYELLRELVADDYRQRSEDPNDPSTVQAMQLAINLPKQDPPSRNAVLVCAARAVVAVCLDSRAGIDGFWRDGVEQWYSHRIRKVARRARNKAWDDVQALPGVTVGSVRAFVPSAVGDVPHAIAKLQIKGTELEEGEDLPLVEGAPLIAVDSSLAMSAGKAAAQVGHASMLLAAAQDLEWVLDWAEQGFPLNVREVSADQFREYCDRPGAVAVRDAGYTEVAPGSTTVVAIP</sequence>
<gene>
    <name evidence="4" type="ORF">HC138_02225</name>
</gene>
<name>A0AAP6XL05_9CORY</name>
<evidence type="ECO:0000313" key="5">
    <source>
        <dbReference type="Proteomes" id="UP000591626"/>
    </source>
</evidence>
<dbReference type="AlphaFoldDB" id="A0AAP6XL05"/>
<proteinExistence type="predicted"/>
<dbReference type="InterPro" id="IPR023476">
    <property type="entry name" value="Pep_tRNA_hydro_II_dom_sf"/>
</dbReference>
<accession>A0AAP6XL05</accession>
<dbReference type="Pfam" id="PF01981">
    <property type="entry name" value="PTH2"/>
    <property type="match status" value="1"/>
</dbReference>
<dbReference type="Proteomes" id="UP000591626">
    <property type="component" value="Unassembled WGS sequence"/>
</dbReference>
<dbReference type="InterPro" id="IPR002833">
    <property type="entry name" value="PTH2"/>
</dbReference>
<reference evidence="4 5" key="1">
    <citation type="submission" date="2020-03" db="EMBL/GenBank/DDBJ databases">
        <title>Draft genome sequences of bacterial isolates from the female urobiome.</title>
        <authorList>
            <person name="Miller-Ensminger T."/>
            <person name="Wolfe A.J."/>
            <person name="Putonti C."/>
        </authorList>
    </citation>
    <scope>NUCLEOTIDE SEQUENCE [LARGE SCALE GENOMIC DNA]</scope>
    <source>
        <strain evidence="4 5">UMB8490</strain>
    </source>
</reference>
<dbReference type="EMBL" id="JAAUVV010000002">
    <property type="protein sequence ID" value="NJJ03195.1"/>
    <property type="molecule type" value="Genomic_DNA"/>
</dbReference>
<dbReference type="Gene3D" id="3.40.1490.10">
    <property type="entry name" value="Bit1"/>
    <property type="match status" value="1"/>
</dbReference>
<evidence type="ECO:0000256" key="1">
    <source>
        <dbReference type="ARBA" id="ARBA00013260"/>
    </source>
</evidence>
<dbReference type="GO" id="GO:0004045">
    <property type="term" value="F:peptidyl-tRNA hydrolase activity"/>
    <property type="evidence" value="ECO:0007669"/>
    <property type="project" value="UniProtKB-EC"/>
</dbReference>
<comment type="catalytic activity">
    <reaction evidence="3">
        <text>an N-acyl-L-alpha-aminoacyl-tRNA + H2O = an N-acyl-L-amino acid + a tRNA + H(+)</text>
        <dbReference type="Rhea" id="RHEA:54448"/>
        <dbReference type="Rhea" id="RHEA-COMP:10123"/>
        <dbReference type="Rhea" id="RHEA-COMP:13883"/>
        <dbReference type="ChEBI" id="CHEBI:15377"/>
        <dbReference type="ChEBI" id="CHEBI:15378"/>
        <dbReference type="ChEBI" id="CHEBI:59874"/>
        <dbReference type="ChEBI" id="CHEBI:78442"/>
        <dbReference type="ChEBI" id="CHEBI:138191"/>
        <dbReference type="EC" id="3.1.1.29"/>
    </reaction>
</comment>
<dbReference type="RefSeq" id="WP_167615809.1">
    <property type="nucleotide sequence ID" value="NZ_JAAUVV010000002.1"/>
</dbReference>
<evidence type="ECO:0000256" key="2">
    <source>
        <dbReference type="ARBA" id="ARBA00022801"/>
    </source>
</evidence>
<protein>
    <recommendedName>
        <fullName evidence="1">peptidyl-tRNA hydrolase</fullName>
        <ecNumber evidence="1">3.1.1.29</ecNumber>
    </recommendedName>
</protein>
<organism evidence="4 5">
    <name type="scientific">Corynebacterium coyleae</name>
    <dbReference type="NCBI Taxonomy" id="53374"/>
    <lineage>
        <taxon>Bacteria</taxon>
        <taxon>Bacillati</taxon>
        <taxon>Actinomycetota</taxon>
        <taxon>Actinomycetes</taxon>
        <taxon>Mycobacteriales</taxon>
        <taxon>Corynebacteriaceae</taxon>
        <taxon>Corynebacterium</taxon>
    </lineage>
</organism>
<keyword evidence="2" id="KW-0378">Hydrolase</keyword>